<keyword evidence="2" id="KW-0812">Transmembrane</keyword>
<comment type="caution">
    <text evidence="3">The sequence shown here is derived from an EMBL/GenBank/DDBJ whole genome shotgun (WGS) entry which is preliminary data.</text>
</comment>
<keyword evidence="2" id="KW-1133">Transmembrane helix</keyword>
<name>A0AAV2T8Q0_CALDB</name>
<evidence type="ECO:0000256" key="2">
    <source>
        <dbReference type="SAM" id="Phobius"/>
    </source>
</evidence>
<proteinExistence type="predicted"/>
<feature type="compositionally biased region" description="Basic and acidic residues" evidence="1">
    <location>
        <begin position="460"/>
        <end position="469"/>
    </location>
</feature>
<keyword evidence="2" id="KW-0472">Membrane</keyword>
<feature type="transmembrane region" description="Helical" evidence="2">
    <location>
        <begin position="99"/>
        <end position="120"/>
    </location>
</feature>
<feature type="transmembrane region" description="Helical" evidence="2">
    <location>
        <begin position="232"/>
        <end position="255"/>
    </location>
</feature>
<evidence type="ECO:0008006" key="5">
    <source>
        <dbReference type="Google" id="ProtNLM"/>
    </source>
</evidence>
<feature type="transmembrane region" description="Helical" evidence="2">
    <location>
        <begin position="57"/>
        <end position="87"/>
    </location>
</feature>
<evidence type="ECO:0000313" key="3">
    <source>
        <dbReference type="EMBL" id="CAL5132646.1"/>
    </source>
</evidence>
<protein>
    <recommendedName>
        <fullName evidence="5">G-protein coupled receptors family 1 profile domain-containing protein</fullName>
    </recommendedName>
</protein>
<sequence>MSCDVATSTYPQMITLVMTTYDTQRTVPLHELYKCTSQFHYYCSTRLNIKNNSWHDIAVNAGAITAVVDLSFIVVGATTSLILLYLFCFVVPPSNRLRLWGMLMSFVDIVYLMVVGVYYYSYVHGLPWFGVYRMKNWITDHTSCKFVSLFKDALVTARADLVLIMIFHLREQKSLKNETVHGKLFYCHPIFGIMLLSTLQSLPAWIVSGMWISDGHVTCKPDPQWHEEYHDFYKAHSFLFTNGFIQMTFILILLVPFWTKWRRNMAVLTFLRSRRYFDTAVDKILHNIEMQMETFHSNQTIVLSEVTSFCIARFFYLVSDIFNKDALFVSLLSEGNFKNTIRQMSHGLLHLPIIMEHVSINLEFVIWYHYCPDIRAFFARLMGTKLEVEEVYKVGSKQAEYSMDPQTLNLMLKHLTWIKRVLMRKHRVRSKHLRDADADALRALVEKLNPETKPPQEQPQPEKTKAQAS</sequence>
<organism evidence="3 4">
    <name type="scientific">Calicophoron daubneyi</name>
    <name type="common">Rumen fluke</name>
    <name type="synonym">Paramphistomum daubneyi</name>
    <dbReference type="NCBI Taxonomy" id="300641"/>
    <lineage>
        <taxon>Eukaryota</taxon>
        <taxon>Metazoa</taxon>
        <taxon>Spiralia</taxon>
        <taxon>Lophotrochozoa</taxon>
        <taxon>Platyhelminthes</taxon>
        <taxon>Trematoda</taxon>
        <taxon>Digenea</taxon>
        <taxon>Plagiorchiida</taxon>
        <taxon>Pronocephalata</taxon>
        <taxon>Paramphistomoidea</taxon>
        <taxon>Paramphistomidae</taxon>
        <taxon>Calicophoron</taxon>
    </lineage>
</organism>
<evidence type="ECO:0000256" key="1">
    <source>
        <dbReference type="SAM" id="MobiDB-lite"/>
    </source>
</evidence>
<evidence type="ECO:0000313" key="4">
    <source>
        <dbReference type="Proteomes" id="UP001497525"/>
    </source>
</evidence>
<dbReference type="AlphaFoldDB" id="A0AAV2T8Q0"/>
<reference evidence="3" key="1">
    <citation type="submission" date="2024-06" db="EMBL/GenBank/DDBJ databases">
        <authorList>
            <person name="Liu X."/>
            <person name="Lenzi L."/>
            <person name="Haldenby T S."/>
            <person name="Uol C."/>
        </authorList>
    </citation>
    <scope>NUCLEOTIDE SEQUENCE</scope>
</reference>
<feature type="region of interest" description="Disordered" evidence="1">
    <location>
        <begin position="444"/>
        <end position="469"/>
    </location>
</feature>
<accession>A0AAV2T8Q0</accession>
<dbReference type="EMBL" id="CAXLJL010000134">
    <property type="protein sequence ID" value="CAL5132646.1"/>
    <property type="molecule type" value="Genomic_DNA"/>
</dbReference>
<dbReference type="Proteomes" id="UP001497525">
    <property type="component" value="Unassembled WGS sequence"/>
</dbReference>
<feature type="transmembrane region" description="Helical" evidence="2">
    <location>
        <begin position="190"/>
        <end position="212"/>
    </location>
</feature>
<gene>
    <name evidence="3" type="ORF">CDAUBV1_LOCUS5496</name>
</gene>